<feature type="domain" description="Tyr recombinase" evidence="5">
    <location>
        <begin position="183"/>
        <end position="409"/>
    </location>
</feature>
<feature type="domain" description="Core-binding (CB)" evidence="6">
    <location>
        <begin position="78"/>
        <end position="162"/>
    </location>
</feature>
<dbReference type="Proteomes" id="UP000515708">
    <property type="component" value="Chromosome"/>
</dbReference>
<keyword evidence="2 4" id="KW-0238">DNA-binding</keyword>
<organism evidence="7 8">
    <name type="scientific">Microbacterium esteraromaticum</name>
    <dbReference type="NCBI Taxonomy" id="57043"/>
    <lineage>
        <taxon>Bacteria</taxon>
        <taxon>Bacillati</taxon>
        <taxon>Actinomycetota</taxon>
        <taxon>Actinomycetes</taxon>
        <taxon>Micrococcales</taxon>
        <taxon>Microbacteriaceae</taxon>
        <taxon>Microbacterium</taxon>
    </lineage>
</organism>
<dbReference type="Pfam" id="PF00589">
    <property type="entry name" value="Phage_integrase"/>
    <property type="match status" value="1"/>
</dbReference>
<dbReference type="InterPro" id="IPR050090">
    <property type="entry name" value="Tyrosine_recombinase_XerCD"/>
</dbReference>
<dbReference type="PANTHER" id="PTHR30349">
    <property type="entry name" value="PHAGE INTEGRASE-RELATED"/>
    <property type="match status" value="1"/>
</dbReference>
<protein>
    <submittedName>
        <fullName evidence="7">Tyrosine-type recombinase/integrase</fullName>
    </submittedName>
</protein>
<dbReference type="Gene3D" id="1.10.443.10">
    <property type="entry name" value="Intergrase catalytic core"/>
    <property type="match status" value="1"/>
</dbReference>
<evidence type="ECO:0000256" key="2">
    <source>
        <dbReference type="ARBA" id="ARBA00023125"/>
    </source>
</evidence>
<evidence type="ECO:0000256" key="3">
    <source>
        <dbReference type="ARBA" id="ARBA00023172"/>
    </source>
</evidence>
<dbReference type="PROSITE" id="PS51898">
    <property type="entry name" value="TYR_RECOMBINASE"/>
    <property type="match status" value="1"/>
</dbReference>
<dbReference type="InterPro" id="IPR010998">
    <property type="entry name" value="Integrase_recombinase_N"/>
</dbReference>
<dbReference type="GO" id="GO:0015074">
    <property type="term" value="P:DNA integration"/>
    <property type="evidence" value="ECO:0007669"/>
    <property type="project" value="UniProtKB-KW"/>
</dbReference>
<evidence type="ECO:0000313" key="8">
    <source>
        <dbReference type="Proteomes" id="UP000515708"/>
    </source>
</evidence>
<dbReference type="InterPro" id="IPR044068">
    <property type="entry name" value="CB"/>
</dbReference>
<evidence type="ECO:0000256" key="4">
    <source>
        <dbReference type="PROSITE-ProRule" id="PRU01248"/>
    </source>
</evidence>
<dbReference type="PANTHER" id="PTHR30349:SF91">
    <property type="entry name" value="INTA PROTEIN"/>
    <property type="match status" value="1"/>
</dbReference>
<name>A0A7D8AHK8_9MICO</name>
<dbReference type="SUPFAM" id="SSF56349">
    <property type="entry name" value="DNA breaking-rejoining enzymes"/>
    <property type="match status" value="1"/>
</dbReference>
<evidence type="ECO:0000259" key="6">
    <source>
        <dbReference type="PROSITE" id="PS51900"/>
    </source>
</evidence>
<dbReference type="InterPro" id="IPR002104">
    <property type="entry name" value="Integrase_catalytic"/>
</dbReference>
<dbReference type="Gene3D" id="1.10.150.130">
    <property type="match status" value="1"/>
</dbReference>
<accession>A0A7D8AHK8</accession>
<dbReference type="Pfam" id="PF14659">
    <property type="entry name" value="Phage_int_SAM_3"/>
    <property type="match status" value="1"/>
</dbReference>
<dbReference type="InterPro" id="IPR013762">
    <property type="entry name" value="Integrase-like_cat_sf"/>
</dbReference>
<evidence type="ECO:0000256" key="1">
    <source>
        <dbReference type="ARBA" id="ARBA00022908"/>
    </source>
</evidence>
<dbReference type="InterPro" id="IPR004107">
    <property type="entry name" value="Integrase_SAM-like_N"/>
</dbReference>
<evidence type="ECO:0000313" key="7">
    <source>
        <dbReference type="EMBL" id="QMU97863.1"/>
    </source>
</evidence>
<evidence type="ECO:0000259" key="5">
    <source>
        <dbReference type="PROSITE" id="PS51898"/>
    </source>
</evidence>
<dbReference type="EMBL" id="CP043732">
    <property type="protein sequence ID" value="QMU97863.1"/>
    <property type="molecule type" value="Genomic_DNA"/>
</dbReference>
<sequence>MTPRKASRGRRGDGAIYKEASGLWAIAIELPPIRWKNDGTPVRNRKVQRFKTRSEANAALRDLREQKRQMGTLPGSSPTVASWFEKWLRVHVVPRKRPRTADTYRTYVNQYIVPALGSTKRLAQIGPEEVRRIEAYVYSKGLSPTTARNAYHYASAGLEAAVREGLLLSNPASRVEPPLAGIPDLDVFSLDDAIKLLEHLATHPDRALWMAYLLTAARRGEIAGLEADRVGDVLDISWQLQRLAYTHGCLTPCGRKRAGNCPDRRLDVPNDYQVRPISGGLHLTRPKSRAGWRTIPLVEPLRSVLRSHIAGMRPNPWGLLYAGTHGRYGTVTPPDPDRITKEWPKLRNEVFGPGRRVRLHDVRHSTVDLLYLAGVPEDLIQEIVGHSTRSMTRAYKSRSDLVRLESAMQRLSALFAIEPALPSSAPVER</sequence>
<keyword evidence="1" id="KW-0229">DNA integration</keyword>
<proteinExistence type="predicted"/>
<dbReference type="AlphaFoldDB" id="A0A7D8AHK8"/>
<dbReference type="PROSITE" id="PS51900">
    <property type="entry name" value="CB"/>
    <property type="match status" value="1"/>
</dbReference>
<dbReference type="InterPro" id="IPR011010">
    <property type="entry name" value="DNA_brk_join_enz"/>
</dbReference>
<dbReference type="GO" id="GO:0003677">
    <property type="term" value="F:DNA binding"/>
    <property type="evidence" value="ECO:0007669"/>
    <property type="project" value="UniProtKB-UniRule"/>
</dbReference>
<keyword evidence="3" id="KW-0233">DNA recombination</keyword>
<reference evidence="7 8" key="1">
    <citation type="journal article" date="2020" name="Front. Microbiol.">
        <title>Design of Bacterial Strain-Specific qPCR Assays Using NGS Data and Publicly Available Resources and Its Application to Track Biocontrol Strains.</title>
        <authorList>
            <person name="Hernandez I."/>
            <person name="Sant C."/>
            <person name="Martinez R."/>
            <person name="Fernandez C."/>
        </authorList>
    </citation>
    <scope>NUCLEOTIDE SEQUENCE [LARGE SCALE GENOMIC DNA]</scope>
    <source>
        <strain evidence="7 8">B24</strain>
    </source>
</reference>
<gene>
    <name evidence="7" type="ORF">FVO59_12075</name>
</gene>
<dbReference type="GO" id="GO:0006310">
    <property type="term" value="P:DNA recombination"/>
    <property type="evidence" value="ECO:0007669"/>
    <property type="project" value="UniProtKB-KW"/>
</dbReference>